<keyword evidence="1" id="KW-0560">Oxidoreductase</keyword>
<dbReference type="InterPro" id="IPR000073">
    <property type="entry name" value="AB_hydrolase_1"/>
</dbReference>
<evidence type="ECO:0000313" key="4">
    <source>
        <dbReference type="EMBL" id="ROO85369.1"/>
    </source>
</evidence>
<dbReference type="Proteomes" id="UP000272400">
    <property type="component" value="Unassembled WGS sequence"/>
</dbReference>
<dbReference type="Gene3D" id="3.40.50.1820">
    <property type="entry name" value="alpha/beta hydrolase"/>
    <property type="match status" value="1"/>
</dbReference>
<keyword evidence="1" id="KW-0575">Peroxidase</keyword>
<reference evidence="4 5" key="1">
    <citation type="submission" date="2018-11" db="EMBL/GenBank/DDBJ databases">
        <title>Sequencing the genomes of 1000 actinobacteria strains.</title>
        <authorList>
            <person name="Klenk H.-P."/>
        </authorList>
    </citation>
    <scope>NUCLEOTIDE SEQUENCE [LARGE SCALE GENOMIC DNA]</scope>
    <source>
        <strain evidence="4 5">DSM 44254</strain>
    </source>
</reference>
<dbReference type="PRINTS" id="PR00412">
    <property type="entry name" value="EPOXHYDRLASE"/>
</dbReference>
<dbReference type="InterPro" id="IPR029058">
    <property type="entry name" value="AB_hydrolase_fold"/>
</dbReference>
<evidence type="ECO:0000313" key="5">
    <source>
        <dbReference type="Proteomes" id="UP000272400"/>
    </source>
</evidence>
<evidence type="ECO:0000256" key="1">
    <source>
        <dbReference type="ARBA" id="ARBA00022559"/>
    </source>
</evidence>
<keyword evidence="5" id="KW-1185">Reference proteome</keyword>
<dbReference type="Pfam" id="PF00561">
    <property type="entry name" value="Abhydrolase_1"/>
    <property type="match status" value="1"/>
</dbReference>
<dbReference type="InterPro" id="IPR000639">
    <property type="entry name" value="Epox_hydrolase-like"/>
</dbReference>
<dbReference type="PRINTS" id="PR00111">
    <property type="entry name" value="ABHYDROLASE"/>
</dbReference>
<gene>
    <name evidence="4" type="ORF">EDD29_2912</name>
</gene>
<dbReference type="SUPFAM" id="SSF53474">
    <property type="entry name" value="alpha/beta-Hydrolases"/>
    <property type="match status" value="1"/>
</dbReference>
<evidence type="ECO:0000259" key="3">
    <source>
        <dbReference type="Pfam" id="PF00561"/>
    </source>
</evidence>
<organism evidence="4 5">
    <name type="scientific">Actinocorallia herbida</name>
    <dbReference type="NCBI Taxonomy" id="58109"/>
    <lineage>
        <taxon>Bacteria</taxon>
        <taxon>Bacillati</taxon>
        <taxon>Actinomycetota</taxon>
        <taxon>Actinomycetes</taxon>
        <taxon>Streptosporangiales</taxon>
        <taxon>Thermomonosporaceae</taxon>
        <taxon>Actinocorallia</taxon>
    </lineage>
</organism>
<proteinExistence type="inferred from homology"/>
<dbReference type="InterPro" id="IPR050471">
    <property type="entry name" value="AB_hydrolase"/>
</dbReference>
<dbReference type="EMBL" id="RJKE01000001">
    <property type="protein sequence ID" value="ROO85369.1"/>
    <property type="molecule type" value="Genomic_DNA"/>
</dbReference>
<accession>A0A3N1CVQ0</accession>
<dbReference type="PANTHER" id="PTHR43433:SF4">
    <property type="entry name" value="NON-HEME CHLOROPEROXIDASE-RELATED"/>
    <property type="match status" value="1"/>
</dbReference>
<dbReference type="GO" id="GO:0004601">
    <property type="term" value="F:peroxidase activity"/>
    <property type="evidence" value="ECO:0007669"/>
    <property type="project" value="UniProtKB-KW"/>
</dbReference>
<dbReference type="AlphaFoldDB" id="A0A3N1CVQ0"/>
<sequence length="276" mass="30160">MPYVKVGEENGKAIHLFYEDHGSGTPVVLVHGFPLSGAAWEKQTAALLDEGHRVITYDRRGFGKSDQPSFGYDFDTFAADLSVLMEALDLRDGVLVGSCMGTGEVARYIGTYSSARVAKAVMLAPLPPCLGWDDDNPEGIDWSIFADMRREIRTDRFAFLKNFLEEAHNADVLGGSRIGFDALRAFFTVAAAASATATHDSVAAWTADFRDDLAKFDIPVLAVQGEDDRIMPIAVTGDRLKGHLHDLRYEVVEGGPHAIGWTHADEVNAALIDFLR</sequence>
<name>A0A3N1CVQ0_9ACTN</name>
<dbReference type="RefSeq" id="WP_123664883.1">
    <property type="nucleotide sequence ID" value="NZ_RJKE01000001.1"/>
</dbReference>
<dbReference type="FunFam" id="3.40.50.1820:FF:000205">
    <property type="entry name" value="Non-haem bromoperoxidase BPO-A2"/>
    <property type="match status" value="1"/>
</dbReference>
<dbReference type="PANTHER" id="PTHR43433">
    <property type="entry name" value="HYDROLASE, ALPHA/BETA FOLD FAMILY PROTEIN"/>
    <property type="match status" value="1"/>
</dbReference>
<dbReference type="OrthoDB" id="9785847at2"/>
<protein>
    <submittedName>
        <fullName evidence="4">Pimeloyl-ACP methyl ester carboxylesterase</fullName>
    </submittedName>
</protein>
<comment type="similarity">
    <text evidence="2">Belongs to the AB hydrolase superfamily. Bacterial non-heme haloperoxidase / perhydrolase family.</text>
</comment>
<evidence type="ECO:0000256" key="2">
    <source>
        <dbReference type="ARBA" id="ARBA00038128"/>
    </source>
</evidence>
<comment type="caution">
    <text evidence="4">The sequence shown here is derived from an EMBL/GenBank/DDBJ whole genome shotgun (WGS) entry which is preliminary data.</text>
</comment>
<feature type="domain" description="AB hydrolase-1" evidence="3">
    <location>
        <begin position="26"/>
        <end position="263"/>
    </location>
</feature>